<evidence type="ECO:0000256" key="2">
    <source>
        <dbReference type="ARBA" id="ARBA00022692"/>
    </source>
</evidence>
<feature type="transmembrane region" description="Helical" evidence="5">
    <location>
        <begin position="93"/>
        <end position="113"/>
    </location>
</feature>
<dbReference type="PROSITE" id="PS50850">
    <property type="entry name" value="MFS"/>
    <property type="match status" value="1"/>
</dbReference>
<keyword evidence="3 5" id="KW-1133">Transmembrane helix</keyword>
<comment type="subcellular location">
    <subcellularLocation>
        <location evidence="1">Membrane</location>
        <topology evidence="1">Multi-pass membrane protein</topology>
    </subcellularLocation>
</comment>
<dbReference type="PANTHER" id="PTHR23508:SF10">
    <property type="entry name" value="CARBOXYLIC ACID TRANSPORTER PROTEIN HOMOLOG"/>
    <property type="match status" value="1"/>
</dbReference>
<feature type="domain" description="Major facilitator superfamily (MFS) profile" evidence="6">
    <location>
        <begin position="23"/>
        <end position="435"/>
    </location>
</feature>
<organism evidence="7 8">
    <name type="scientific">Lampropedia hyalina DSM 16112</name>
    <dbReference type="NCBI Taxonomy" id="1122156"/>
    <lineage>
        <taxon>Bacteria</taxon>
        <taxon>Pseudomonadati</taxon>
        <taxon>Pseudomonadota</taxon>
        <taxon>Betaproteobacteria</taxon>
        <taxon>Burkholderiales</taxon>
        <taxon>Comamonadaceae</taxon>
        <taxon>Lampropedia</taxon>
    </lineage>
</organism>
<feature type="transmembrane region" description="Helical" evidence="5">
    <location>
        <begin position="64"/>
        <end position="81"/>
    </location>
</feature>
<dbReference type="InterPro" id="IPR005828">
    <property type="entry name" value="MFS_sugar_transport-like"/>
</dbReference>
<protein>
    <submittedName>
        <fullName evidence="7">MFS transporter, AAHS family, benzoate transport protein</fullName>
    </submittedName>
</protein>
<evidence type="ECO:0000256" key="1">
    <source>
        <dbReference type="ARBA" id="ARBA00004141"/>
    </source>
</evidence>
<evidence type="ECO:0000256" key="4">
    <source>
        <dbReference type="ARBA" id="ARBA00023136"/>
    </source>
</evidence>
<dbReference type="RefSeq" id="WP_073356099.1">
    <property type="nucleotide sequence ID" value="NZ_FQUZ01000015.1"/>
</dbReference>
<sequence>MTSTRTPSGDFVSPQHQRSVLWVVIIATIALFFDGYDLVVYGTILPVLMADPSHLGAVSAQQAGVLGSYALVGVMLGALVSGTLGDYLGRRKLMLINIVWFSLGMGLAAMTHSVQAFGFWRLFTGIGIGGLIVTVATLIADFAPPGKKNLYNAVVYGGFPLGGVFAALLAMLLRDEIGWRGMFWIGAAPLVILLPLAFFKLPESPRWLVARGKDKQAQEVTARFGVPAPARAELDAERAAVPQVGFGALITRQYLFPTLLLGVMSFGGILLTYGLNTWLPRIMESIGYDSRNSLAFLLMLNGGAVVGGVVVSRIADRIGAKRVIACTFTLAAVSLIVLTFALPFPILMLAVALAGLGTIGTQVLIYGLVANYYSTTTRSAGMAWCAGFGRLGGIFGPLIGGFIMGAGLASEMAFYIFAGIALLGTVLTLLVPQKS</sequence>
<keyword evidence="2 5" id="KW-0812">Transmembrane</keyword>
<feature type="transmembrane region" description="Helical" evidence="5">
    <location>
        <begin position="293"/>
        <end position="311"/>
    </location>
</feature>
<dbReference type="Gene3D" id="1.20.1250.20">
    <property type="entry name" value="MFS general substrate transporter like domains"/>
    <property type="match status" value="1"/>
</dbReference>
<dbReference type="GO" id="GO:0046943">
    <property type="term" value="F:carboxylic acid transmembrane transporter activity"/>
    <property type="evidence" value="ECO:0007669"/>
    <property type="project" value="TreeGrafter"/>
</dbReference>
<keyword evidence="8" id="KW-1185">Reference proteome</keyword>
<dbReference type="SUPFAM" id="SSF103473">
    <property type="entry name" value="MFS general substrate transporter"/>
    <property type="match status" value="1"/>
</dbReference>
<feature type="transmembrane region" description="Helical" evidence="5">
    <location>
        <begin position="254"/>
        <end position="273"/>
    </location>
</feature>
<feature type="transmembrane region" description="Helical" evidence="5">
    <location>
        <begin position="119"/>
        <end position="143"/>
    </location>
</feature>
<gene>
    <name evidence="7" type="ORF">SAMN02745117_01528</name>
</gene>
<evidence type="ECO:0000259" key="6">
    <source>
        <dbReference type="PROSITE" id="PS50850"/>
    </source>
</evidence>
<proteinExistence type="predicted"/>
<reference evidence="7 8" key="1">
    <citation type="submission" date="2016-11" db="EMBL/GenBank/DDBJ databases">
        <authorList>
            <person name="Jaros S."/>
            <person name="Januszkiewicz K."/>
            <person name="Wedrychowicz H."/>
        </authorList>
    </citation>
    <scope>NUCLEOTIDE SEQUENCE [LARGE SCALE GENOMIC DNA]</scope>
    <source>
        <strain evidence="7 8">DSM 16112</strain>
    </source>
</reference>
<evidence type="ECO:0000256" key="3">
    <source>
        <dbReference type="ARBA" id="ARBA00022989"/>
    </source>
</evidence>
<dbReference type="Pfam" id="PF00083">
    <property type="entry name" value="Sugar_tr"/>
    <property type="match status" value="1"/>
</dbReference>
<dbReference type="EMBL" id="FQUZ01000015">
    <property type="protein sequence ID" value="SHF21259.1"/>
    <property type="molecule type" value="Genomic_DNA"/>
</dbReference>
<accession>A0A1M4ZT87</accession>
<dbReference type="STRING" id="1122156.SAMN02745117_01528"/>
<feature type="transmembrane region" description="Helical" evidence="5">
    <location>
        <begin position="150"/>
        <end position="173"/>
    </location>
</feature>
<dbReference type="InterPro" id="IPR020846">
    <property type="entry name" value="MFS_dom"/>
</dbReference>
<dbReference type="PANTHER" id="PTHR23508">
    <property type="entry name" value="CARBOXYLIC ACID TRANSPORTER PROTEIN HOMOLOG"/>
    <property type="match status" value="1"/>
</dbReference>
<feature type="transmembrane region" description="Helical" evidence="5">
    <location>
        <begin position="179"/>
        <end position="199"/>
    </location>
</feature>
<dbReference type="OrthoDB" id="7066727at2"/>
<feature type="transmembrane region" description="Helical" evidence="5">
    <location>
        <begin position="348"/>
        <end position="369"/>
    </location>
</feature>
<feature type="transmembrane region" description="Helical" evidence="5">
    <location>
        <begin position="412"/>
        <end position="431"/>
    </location>
</feature>
<evidence type="ECO:0000313" key="8">
    <source>
        <dbReference type="Proteomes" id="UP000184327"/>
    </source>
</evidence>
<dbReference type="AlphaFoldDB" id="A0A1M4ZT87"/>
<keyword evidence="4 5" id="KW-0472">Membrane</keyword>
<feature type="transmembrane region" description="Helical" evidence="5">
    <location>
        <begin position="381"/>
        <end position="406"/>
    </location>
</feature>
<evidence type="ECO:0000256" key="5">
    <source>
        <dbReference type="SAM" id="Phobius"/>
    </source>
</evidence>
<evidence type="ECO:0000313" key="7">
    <source>
        <dbReference type="EMBL" id="SHF21259.1"/>
    </source>
</evidence>
<feature type="transmembrane region" description="Helical" evidence="5">
    <location>
        <begin position="20"/>
        <end position="44"/>
    </location>
</feature>
<dbReference type="GO" id="GO:0005886">
    <property type="term" value="C:plasma membrane"/>
    <property type="evidence" value="ECO:0007669"/>
    <property type="project" value="TreeGrafter"/>
</dbReference>
<feature type="transmembrane region" description="Helical" evidence="5">
    <location>
        <begin position="323"/>
        <end position="342"/>
    </location>
</feature>
<dbReference type="Proteomes" id="UP000184327">
    <property type="component" value="Unassembled WGS sequence"/>
</dbReference>
<name>A0A1M4ZT87_9BURK</name>
<dbReference type="CDD" id="cd17365">
    <property type="entry name" value="MFS_PcaK_like"/>
    <property type="match status" value="1"/>
</dbReference>
<dbReference type="InterPro" id="IPR036259">
    <property type="entry name" value="MFS_trans_sf"/>
</dbReference>